<dbReference type="AlphaFoldDB" id="E9GCK5"/>
<organism evidence="1 2">
    <name type="scientific">Daphnia pulex</name>
    <name type="common">Water flea</name>
    <dbReference type="NCBI Taxonomy" id="6669"/>
    <lineage>
        <taxon>Eukaryota</taxon>
        <taxon>Metazoa</taxon>
        <taxon>Ecdysozoa</taxon>
        <taxon>Arthropoda</taxon>
        <taxon>Crustacea</taxon>
        <taxon>Branchiopoda</taxon>
        <taxon>Diplostraca</taxon>
        <taxon>Cladocera</taxon>
        <taxon>Anomopoda</taxon>
        <taxon>Daphniidae</taxon>
        <taxon>Daphnia</taxon>
    </lineage>
</organism>
<name>E9GCK5_DAPPU</name>
<evidence type="ECO:0000313" key="2">
    <source>
        <dbReference type="Proteomes" id="UP000000305"/>
    </source>
</evidence>
<sequence length="289" mass="33172">MKRQPVILLEVHLSYSEKMPLFNNAVGDIPGAEDLEWADCSVKTYNVNHYAVRLMYLVEKLWQLPAHIFRQHMKRQLYHTLVILTEAEPENENGGCRVSMHTSLDEQFEEPWRLLGSDSENGEVQLLKLTGSLVSIMLTVGASLIVRLRFGKRKENRTTCSKRSKFGPRVKPQTRLVDFLTGEGDIWGTTMRDNVAEVGIEHGTFGYNARCYNHYTMVAYPDLSISGSNLKSHRELIRKEEKERTRKRYRSAIIPNAKILRTIGTFPRQRRGGTATPHYHHGRISVHIG</sequence>
<proteinExistence type="predicted"/>
<dbReference type="HOGENOM" id="CLU_963975_0_0_1"/>
<protein>
    <submittedName>
        <fullName evidence="1">Uncharacterized protein</fullName>
    </submittedName>
</protein>
<dbReference type="InParanoid" id="E9GCK5"/>
<gene>
    <name evidence="1" type="ORF">DAPPUDRAFT_101174</name>
</gene>
<keyword evidence="2" id="KW-1185">Reference proteome</keyword>
<dbReference type="Proteomes" id="UP000000305">
    <property type="component" value="Unassembled WGS sequence"/>
</dbReference>
<accession>E9GCK5</accession>
<reference evidence="1 2" key="1">
    <citation type="journal article" date="2011" name="Science">
        <title>The ecoresponsive genome of Daphnia pulex.</title>
        <authorList>
            <person name="Colbourne J.K."/>
            <person name="Pfrender M.E."/>
            <person name="Gilbert D."/>
            <person name="Thomas W.K."/>
            <person name="Tucker A."/>
            <person name="Oakley T.H."/>
            <person name="Tokishita S."/>
            <person name="Aerts A."/>
            <person name="Arnold G.J."/>
            <person name="Basu M.K."/>
            <person name="Bauer D.J."/>
            <person name="Caceres C.E."/>
            <person name="Carmel L."/>
            <person name="Casola C."/>
            <person name="Choi J.H."/>
            <person name="Detter J.C."/>
            <person name="Dong Q."/>
            <person name="Dusheyko S."/>
            <person name="Eads B.D."/>
            <person name="Frohlich T."/>
            <person name="Geiler-Samerotte K.A."/>
            <person name="Gerlach D."/>
            <person name="Hatcher P."/>
            <person name="Jogdeo S."/>
            <person name="Krijgsveld J."/>
            <person name="Kriventseva E.V."/>
            <person name="Kultz D."/>
            <person name="Laforsch C."/>
            <person name="Lindquist E."/>
            <person name="Lopez J."/>
            <person name="Manak J.R."/>
            <person name="Muller J."/>
            <person name="Pangilinan J."/>
            <person name="Patwardhan R.P."/>
            <person name="Pitluck S."/>
            <person name="Pritham E.J."/>
            <person name="Rechtsteiner A."/>
            <person name="Rho M."/>
            <person name="Rogozin I.B."/>
            <person name="Sakarya O."/>
            <person name="Salamov A."/>
            <person name="Schaack S."/>
            <person name="Shapiro H."/>
            <person name="Shiga Y."/>
            <person name="Skalitzky C."/>
            <person name="Smith Z."/>
            <person name="Souvorov A."/>
            <person name="Sung W."/>
            <person name="Tang Z."/>
            <person name="Tsuchiya D."/>
            <person name="Tu H."/>
            <person name="Vos H."/>
            <person name="Wang M."/>
            <person name="Wolf Y.I."/>
            <person name="Yamagata H."/>
            <person name="Yamada T."/>
            <person name="Ye Y."/>
            <person name="Shaw J.R."/>
            <person name="Andrews J."/>
            <person name="Crease T.J."/>
            <person name="Tang H."/>
            <person name="Lucas S.M."/>
            <person name="Robertson H.M."/>
            <person name="Bork P."/>
            <person name="Koonin E.V."/>
            <person name="Zdobnov E.M."/>
            <person name="Grigoriev I.V."/>
            <person name="Lynch M."/>
            <person name="Boore J.L."/>
        </authorList>
    </citation>
    <scope>NUCLEOTIDE SEQUENCE [LARGE SCALE GENOMIC DNA]</scope>
</reference>
<evidence type="ECO:0000313" key="1">
    <source>
        <dbReference type="EMBL" id="EFX82572.1"/>
    </source>
</evidence>
<dbReference type="KEGG" id="dpx:DAPPUDRAFT_101174"/>
<dbReference type="EMBL" id="GL732539">
    <property type="protein sequence ID" value="EFX82572.1"/>
    <property type="molecule type" value="Genomic_DNA"/>
</dbReference>